<dbReference type="EMBL" id="JARKHS020004639">
    <property type="protein sequence ID" value="KAK8784371.1"/>
    <property type="molecule type" value="Genomic_DNA"/>
</dbReference>
<organism evidence="2 3">
    <name type="scientific">Amblyomma americanum</name>
    <name type="common">Lone star tick</name>
    <dbReference type="NCBI Taxonomy" id="6943"/>
    <lineage>
        <taxon>Eukaryota</taxon>
        <taxon>Metazoa</taxon>
        <taxon>Ecdysozoa</taxon>
        <taxon>Arthropoda</taxon>
        <taxon>Chelicerata</taxon>
        <taxon>Arachnida</taxon>
        <taxon>Acari</taxon>
        <taxon>Parasitiformes</taxon>
        <taxon>Ixodida</taxon>
        <taxon>Ixodoidea</taxon>
        <taxon>Ixodidae</taxon>
        <taxon>Amblyomminae</taxon>
        <taxon>Amblyomma</taxon>
    </lineage>
</organism>
<gene>
    <name evidence="2" type="ORF">V5799_009351</name>
</gene>
<proteinExistence type="predicted"/>
<sequence length="79" mass="8604">MVNGRESASWTRAVNNDASPVPSLAPLPSKNEENIVRVDAAVDTASAGRRPKCGWRVANRVVNHREAHRGPAPWTTPHL</sequence>
<evidence type="ECO:0000313" key="3">
    <source>
        <dbReference type="Proteomes" id="UP001321473"/>
    </source>
</evidence>
<feature type="compositionally biased region" description="Low complexity" evidence="1">
    <location>
        <begin position="18"/>
        <end position="28"/>
    </location>
</feature>
<accession>A0AAQ4FC91</accession>
<reference evidence="2 3" key="1">
    <citation type="journal article" date="2023" name="Arcadia Sci">
        <title>De novo assembly of a long-read Amblyomma americanum tick genome.</title>
        <authorList>
            <person name="Chou S."/>
            <person name="Poskanzer K.E."/>
            <person name="Rollins M."/>
            <person name="Thuy-Boun P.S."/>
        </authorList>
    </citation>
    <scope>NUCLEOTIDE SEQUENCE [LARGE SCALE GENOMIC DNA]</scope>
    <source>
        <strain evidence="2">F_SG_1</strain>
        <tissue evidence="2">Salivary glands</tissue>
    </source>
</reference>
<comment type="caution">
    <text evidence="2">The sequence shown here is derived from an EMBL/GenBank/DDBJ whole genome shotgun (WGS) entry which is preliminary data.</text>
</comment>
<evidence type="ECO:0000256" key="1">
    <source>
        <dbReference type="SAM" id="MobiDB-lite"/>
    </source>
</evidence>
<protein>
    <submittedName>
        <fullName evidence="2">Uncharacterized protein</fullName>
    </submittedName>
</protein>
<dbReference type="AlphaFoldDB" id="A0AAQ4FC91"/>
<feature type="compositionally biased region" description="Polar residues" evidence="1">
    <location>
        <begin position="1"/>
        <end position="17"/>
    </location>
</feature>
<dbReference type="Proteomes" id="UP001321473">
    <property type="component" value="Unassembled WGS sequence"/>
</dbReference>
<evidence type="ECO:0000313" key="2">
    <source>
        <dbReference type="EMBL" id="KAK8784371.1"/>
    </source>
</evidence>
<keyword evidence="3" id="KW-1185">Reference proteome</keyword>
<feature type="region of interest" description="Disordered" evidence="1">
    <location>
        <begin position="1"/>
        <end position="28"/>
    </location>
</feature>
<name>A0AAQ4FC91_AMBAM</name>